<proteinExistence type="predicted"/>
<reference evidence="2" key="1">
    <citation type="submission" date="2018-12" db="EMBL/GenBank/DDBJ databases">
        <title>Novel natural products biosynthetic potential of the class Ktedonobacteria.</title>
        <authorList>
            <person name="Zheng Y."/>
            <person name="Saitou A."/>
            <person name="Wang C.M."/>
            <person name="Toyoda A."/>
            <person name="Minakuchi Y."/>
            <person name="Sekiguchi Y."/>
            <person name="Ueda K."/>
            <person name="Takano H."/>
            <person name="Sakai Y."/>
            <person name="Yokota A."/>
            <person name="Yabe S."/>
        </authorList>
    </citation>
    <scope>NUCLEOTIDE SEQUENCE</scope>
    <source>
        <strain evidence="2">COM3</strain>
    </source>
</reference>
<evidence type="ECO:0000313" key="2">
    <source>
        <dbReference type="EMBL" id="BBH88480.1"/>
    </source>
</evidence>
<gene>
    <name evidence="2" type="ORF">KTC_32310</name>
</gene>
<sequence>MNKEGRKKHITVQAGQHVLYEGENIEKARKIFFEAADQPEYYGDRIIFLVDGKVSAEFRERIGYRQQQDDPSTSDADPDAGNA</sequence>
<dbReference type="EMBL" id="AP019376">
    <property type="protein sequence ID" value="BBH88480.1"/>
    <property type="molecule type" value="Genomic_DNA"/>
</dbReference>
<organism evidence="2">
    <name type="scientific">Thermosporothrix sp. COM3</name>
    <dbReference type="NCBI Taxonomy" id="2490863"/>
    <lineage>
        <taxon>Bacteria</taxon>
        <taxon>Bacillati</taxon>
        <taxon>Chloroflexota</taxon>
        <taxon>Ktedonobacteria</taxon>
        <taxon>Ktedonobacterales</taxon>
        <taxon>Thermosporotrichaceae</taxon>
        <taxon>Thermosporothrix</taxon>
    </lineage>
</organism>
<protein>
    <submittedName>
        <fullName evidence="2">Uncharacterized protein</fullName>
    </submittedName>
</protein>
<name>A0A455SLJ2_9CHLR</name>
<evidence type="ECO:0000256" key="1">
    <source>
        <dbReference type="SAM" id="MobiDB-lite"/>
    </source>
</evidence>
<feature type="region of interest" description="Disordered" evidence="1">
    <location>
        <begin position="62"/>
        <end position="83"/>
    </location>
</feature>
<dbReference type="AlphaFoldDB" id="A0A455SLJ2"/>
<accession>A0A455SLJ2</accession>